<comment type="caution">
    <text evidence="1">The sequence shown here is derived from an EMBL/GenBank/DDBJ whole genome shotgun (WGS) entry which is preliminary data.</text>
</comment>
<reference evidence="1 2" key="1">
    <citation type="submission" date="2021-07" db="EMBL/GenBank/DDBJ databases">
        <authorList>
            <person name="Imarazene B."/>
            <person name="Zahm M."/>
            <person name="Klopp C."/>
            <person name="Cabau C."/>
            <person name="Beille S."/>
            <person name="Jouanno E."/>
            <person name="Castinel A."/>
            <person name="Lluch J."/>
            <person name="Gil L."/>
            <person name="Kuchtly C."/>
            <person name="Lopez Roques C."/>
            <person name="Donnadieu C."/>
            <person name="Parrinello H."/>
            <person name="Journot L."/>
            <person name="Du K."/>
            <person name="Schartl M."/>
            <person name="Retaux S."/>
            <person name="Guiguen Y."/>
        </authorList>
    </citation>
    <scope>NUCLEOTIDE SEQUENCE [LARGE SCALE GENOMIC DNA]</scope>
    <source>
        <strain evidence="1">Pach_M1</strain>
        <tissue evidence="1">Testis</tissue>
    </source>
</reference>
<dbReference type="PANTHER" id="PTHR13944">
    <property type="entry name" value="AGAP007712-PA"/>
    <property type="match status" value="1"/>
</dbReference>
<protein>
    <submittedName>
        <fullName evidence="1">Rho guanine nucleotide exchange factor 28-like</fullName>
    </submittedName>
</protein>
<dbReference type="InterPro" id="IPR036770">
    <property type="entry name" value="Ankyrin_rpt-contain_sf"/>
</dbReference>
<dbReference type="AlphaFoldDB" id="A0A8T2M3K2"/>
<dbReference type="InterPro" id="IPR051632">
    <property type="entry name" value="Rho_GEF"/>
</dbReference>
<dbReference type="Gene3D" id="1.25.40.20">
    <property type="entry name" value="Ankyrin repeat-containing domain"/>
    <property type="match status" value="1"/>
</dbReference>
<feature type="non-terminal residue" evidence="1">
    <location>
        <position position="196"/>
    </location>
</feature>
<sequence>GHARVYFLLSSVSHCKDVFVVLEGSTLQHVLQTKLQRMLYFITPGHNQSETVCVRAYAEVGGELRCVGVAFLTFVEDDAQELAEYLVTHSNRLSTTESSNLIGRYSLCDRRRRAQMDRMVTLALTNTHTPCSLLGQPGQESLLHLCVRMGFVCVCEFLLCQPGALMMINSPNQNRDTPLQLAQRTNQHKIINLLNQ</sequence>
<dbReference type="GO" id="GO:0035023">
    <property type="term" value="P:regulation of Rho protein signal transduction"/>
    <property type="evidence" value="ECO:0007669"/>
    <property type="project" value="TreeGrafter"/>
</dbReference>
<dbReference type="GO" id="GO:0005886">
    <property type="term" value="C:plasma membrane"/>
    <property type="evidence" value="ECO:0007669"/>
    <property type="project" value="TreeGrafter"/>
</dbReference>
<gene>
    <name evidence="1" type="primary">ARHGEF28</name>
    <name evidence="1" type="ORF">AMEX_G6831</name>
</gene>
<organism evidence="1 2">
    <name type="scientific">Astyanax mexicanus</name>
    <name type="common">Blind cave fish</name>
    <name type="synonym">Astyanax fasciatus mexicanus</name>
    <dbReference type="NCBI Taxonomy" id="7994"/>
    <lineage>
        <taxon>Eukaryota</taxon>
        <taxon>Metazoa</taxon>
        <taxon>Chordata</taxon>
        <taxon>Craniata</taxon>
        <taxon>Vertebrata</taxon>
        <taxon>Euteleostomi</taxon>
        <taxon>Actinopterygii</taxon>
        <taxon>Neopterygii</taxon>
        <taxon>Teleostei</taxon>
        <taxon>Ostariophysi</taxon>
        <taxon>Characiformes</taxon>
        <taxon>Characoidei</taxon>
        <taxon>Acestrorhamphidae</taxon>
        <taxon>Acestrorhamphinae</taxon>
        <taxon>Astyanax</taxon>
    </lineage>
</organism>
<dbReference type="Proteomes" id="UP000752171">
    <property type="component" value="Unassembled WGS sequence"/>
</dbReference>
<proteinExistence type="predicted"/>
<dbReference type="EMBL" id="JAICCE010000004">
    <property type="protein sequence ID" value="KAG9278893.1"/>
    <property type="molecule type" value="Genomic_DNA"/>
</dbReference>
<name>A0A8T2M3K2_ASTMX</name>
<accession>A0A8T2M3K2</accession>
<evidence type="ECO:0000313" key="2">
    <source>
        <dbReference type="Proteomes" id="UP000752171"/>
    </source>
</evidence>
<dbReference type="SUPFAM" id="SSF48403">
    <property type="entry name" value="Ankyrin repeat"/>
    <property type="match status" value="1"/>
</dbReference>
<evidence type="ECO:0000313" key="1">
    <source>
        <dbReference type="EMBL" id="KAG9278893.1"/>
    </source>
</evidence>
<dbReference type="PANTHER" id="PTHR13944:SF23">
    <property type="entry name" value="RHO GUANINE NUCLEOTIDE EXCHANGE FACTOR 18"/>
    <property type="match status" value="1"/>
</dbReference>